<dbReference type="PANTHER" id="PTHR42693">
    <property type="entry name" value="ARYLSULFATASE FAMILY MEMBER"/>
    <property type="match status" value="1"/>
</dbReference>
<dbReference type="Pfam" id="PF00884">
    <property type="entry name" value="Sulfatase"/>
    <property type="match status" value="1"/>
</dbReference>
<comment type="caution">
    <text evidence="4">The sequence shown here is derived from an EMBL/GenBank/DDBJ whole genome shotgun (WGS) entry which is preliminary data.</text>
</comment>
<dbReference type="InterPro" id="IPR000917">
    <property type="entry name" value="Sulfatase_N"/>
</dbReference>
<evidence type="ECO:0000313" key="4">
    <source>
        <dbReference type="EMBL" id="KAG0722366.1"/>
    </source>
</evidence>
<dbReference type="InterPro" id="IPR050738">
    <property type="entry name" value="Sulfatase"/>
</dbReference>
<name>A0A8J4YFP0_CHIOP</name>
<dbReference type="GO" id="GO:0004065">
    <property type="term" value="F:arylsulfatase activity"/>
    <property type="evidence" value="ECO:0007669"/>
    <property type="project" value="TreeGrafter"/>
</dbReference>
<protein>
    <submittedName>
        <fullName evidence="4">Steryl-sulfatase</fullName>
    </submittedName>
</protein>
<evidence type="ECO:0000259" key="3">
    <source>
        <dbReference type="Pfam" id="PF00884"/>
    </source>
</evidence>
<dbReference type="SUPFAM" id="SSF53649">
    <property type="entry name" value="Alkaline phosphatase-like"/>
    <property type="match status" value="1"/>
</dbReference>
<evidence type="ECO:0000256" key="1">
    <source>
        <dbReference type="ARBA" id="ARBA00001913"/>
    </source>
</evidence>
<reference evidence="4" key="1">
    <citation type="submission" date="2020-07" db="EMBL/GenBank/DDBJ databases">
        <title>The High-quality genome of the commercially important snow crab, Chionoecetes opilio.</title>
        <authorList>
            <person name="Jeong J.-H."/>
            <person name="Ryu S."/>
        </authorList>
    </citation>
    <scope>NUCLEOTIDE SEQUENCE</scope>
    <source>
        <strain evidence="4">MADBK_172401_WGS</strain>
        <tissue evidence="4">Digestive gland</tissue>
    </source>
</reference>
<organism evidence="4 5">
    <name type="scientific">Chionoecetes opilio</name>
    <name type="common">Atlantic snow crab</name>
    <name type="synonym">Cancer opilio</name>
    <dbReference type="NCBI Taxonomy" id="41210"/>
    <lineage>
        <taxon>Eukaryota</taxon>
        <taxon>Metazoa</taxon>
        <taxon>Ecdysozoa</taxon>
        <taxon>Arthropoda</taxon>
        <taxon>Crustacea</taxon>
        <taxon>Multicrustacea</taxon>
        <taxon>Malacostraca</taxon>
        <taxon>Eumalacostraca</taxon>
        <taxon>Eucarida</taxon>
        <taxon>Decapoda</taxon>
        <taxon>Pleocyemata</taxon>
        <taxon>Brachyura</taxon>
        <taxon>Eubrachyura</taxon>
        <taxon>Majoidea</taxon>
        <taxon>Majidae</taxon>
        <taxon>Chionoecetes</taxon>
    </lineage>
</organism>
<dbReference type="PANTHER" id="PTHR42693:SF49">
    <property type="entry name" value="SULFATASE N-TERMINAL DOMAIN-CONTAINING PROTEIN"/>
    <property type="match status" value="1"/>
</dbReference>
<dbReference type="Gene3D" id="3.40.720.10">
    <property type="entry name" value="Alkaline Phosphatase, subunit A"/>
    <property type="match status" value="1"/>
</dbReference>
<dbReference type="Proteomes" id="UP000770661">
    <property type="component" value="Unassembled WGS sequence"/>
</dbReference>
<comment type="similarity">
    <text evidence="2">Belongs to the sulfatase family.</text>
</comment>
<evidence type="ECO:0000313" key="5">
    <source>
        <dbReference type="Proteomes" id="UP000770661"/>
    </source>
</evidence>
<keyword evidence="5" id="KW-1185">Reference proteome</keyword>
<proteinExistence type="inferred from homology"/>
<comment type="cofactor">
    <cofactor evidence="1">
        <name>Ca(2+)</name>
        <dbReference type="ChEBI" id="CHEBI:29108"/>
    </cofactor>
</comment>
<accession>A0A8J4YFP0</accession>
<evidence type="ECO:0000256" key="2">
    <source>
        <dbReference type="ARBA" id="ARBA00008779"/>
    </source>
</evidence>
<gene>
    <name evidence="4" type="primary">STS_0</name>
    <name evidence="4" type="ORF">GWK47_000593</name>
</gene>
<sequence>MFNLLAKETSHLLIGEFPVFIKKQQGVVNRVLVCDPADSGIGFCGDPVVDVCAATPAAWVVPVYDDPWPVSHRGSSTHTTAFTLSNGGRLEFLCTTPLAFQVSPWMDRHLNTIVMEDEVVVQQPVVLQGVSQLLASHSVSLIARYAREERPFFLYHSFLHTHTPMFTVPEMAGRSAHGRYGDNVEEMDASVGEILTALREHDLQDNTIVYFLSDHGGNLEALAQDGQREGGHNGLFKGGKGMGGAEGGIRVPGIFRWPGHIPAGVTLGAATSLLDTLPTLLDLAGLPPLHDLMAHLPHRVGDAA</sequence>
<dbReference type="InterPro" id="IPR017850">
    <property type="entry name" value="Alkaline_phosphatase_core_sf"/>
</dbReference>
<feature type="domain" description="Sulfatase N-terminal" evidence="3">
    <location>
        <begin position="135"/>
        <end position="285"/>
    </location>
</feature>
<dbReference type="OrthoDB" id="103349at2759"/>
<dbReference type="AlphaFoldDB" id="A0A8J4YFP0"/>
<dbReference type="EMBL" id="JACEEZ010009669">
    <property type="protein sequence ID" value="KAG0722366.1"/>
    <property type="molecule type" value="Genomic_DNA"/>
</dbReference>